<organism evidence="1">
    <name type="scientific">Oryza brachyantha</name>
    <name type="common">malo sina</name>
    <dbReference type="NCBI Taxonomy" id="4533"/>
    <lineage>
        <taxon>Eukaryota</taxon>
        <taxon>Viridiplantae</taxon>
        <taxon>Streptophyta</taxon>
        <taxon>Embryophyta</taxon>
        <taxon>Tracheophyta</taxon>
        <taxon>Spermatophyta</taxon>
        <taxon>Magnoliopsida</taxon>
        <taxon>Liliopsida</taxon>
        <taxon>Poales</taxon>
        <taxon>Poaceae</taxon>
        <taxon>BOP clade</taxon>
        <taxon>Oryzoideae</taxon>
        <taxon>Oryzeae</taxon>
        <taxon>Oryzinae</taxon>
        <taxon>Oryza</taxon>
    </lineage>
</organism>
<keyword evidence="2" id="KW-1185">Reference proteome</keyword>
<evidence type="ECO:0000313" key="1">
    <source>
        <dbReference type="EnsemblPlants" id="OB08G20990.1"/>
    </source>
</evidence>
<evidence type="ECO:0000313" key="2">
    <source>
        <dbReference type="Proteomes" id="UP000006038"/>
    </source>
</evidence>
<reference evidence="1" key="1">
    <citation type="journal article" date="2013" name="Nat. Commun.">
        <title>Whole-genome sequencing of Oryza brachyantha reveals mechanisms underlying Oryza genome evolution.</title>
        <authorList>
            <person name="Chen J."/>
            <person name="Huang Q."/>
            <person name="Gao D."/>
            <person name="Wang J."/>
            <person name="Lang Y."/>
            <person name="Liu T."/>
            <person name="Li B."/>
            <person name="Bai Z."/>
            <person name="Luis Goicoechea J."/>
            <person name="Liang C."/>
            <person name="Chen C."/>
            <person name="Zhang W."/>
            <person name="Sun S."/>
            <person name="Liao Y."/>
            <person name="Zhang X."/>
            <person name="Yang L."/>
            <person name="Song C."/>
            <person name="Wang M."/>
            <person name="Shi J."/>
            <person name="Liu G."/>
            <person name="Liu J."/>
            <person name="Zhou H."/>
            <person name="Zhou W."/>
            <person name="Yu Q."/>
            <person name="An N."/>
            <person name="Chen Y."/>
            <person name="Cai Q."/>
            <person name="Wang B."/>
            <person name="Liu B."/>
            <person name="Min J."/>
            <person name="Huang Y."/>
            <person name="Wu H."/>
            <person name="Li Z."/>
            <person name="Zhang Y."/>
            <person name="Yin Y."/>
            <person name="Song W."/>
            <person name="Jiang J."/>
            <person name="Jackson S.A."/>
            <person name="Wing R.A."/>
            <person name="Wang J."/>
            <person name="Chen M."/>
        </authorList>
    </citation>
    <scope>NUCLEOTIDE SEQUENCE [LARGE SCALE GENOMIC DNA]</scope>
    <source>
        <strain evidence="1">cv. IRGC 101232</strain>
    </source>
</reference>
<dbReference type="EnsemblPlants" id="OB08G20990.1">
    <property type="protein sequence ID" value="OB08G20990.1"/>
    <property type="gene ID" value="OB08G20990"/>
</dbReference>
<sequence length="83" mass="9504">MEKQAPNHDRFPYEILLQQPGLFLHATNDPPRKTALAQDAIPECSEKASEVADHLGYLISMSRIRMQHPYPFLGTKAERQAMR</sequence>
<protein>
    <submittedName>
        <fullName evidence="1">Uncharacterized protein</fullName>
    </submittedName>
</protein>
<proteinExistence type="predicted"/>
<dbReference type="HOGENOM" id="CLU_2546276_0_0_1"/>
<dbReference type="AlphaFoldDB" id="J3MSL9"/>
<dbReference type="Gramene" id="OB08G20990.1">
    <property type="protein sequence ID" value="OB08G20990.1"/>
    <property type="gene ID" value="OB08G20990"/>
</dbReference>
<accession>J3MSL9</accession>
<reference evidence="1" key="2">
    <citation type="submission" date="2013-04" db="UniProtKB">
        <authorList>
            <consortium name="EnsemblPlants"/>
        </authorList>
    </citation>
    <scope>IDENTIFICATION</scope>
</reference>
<name>J3MSL9_ORYBR</name>
<dbReference type="Proteomes" id="UP000006038">
    <property type="component" value="Chromosome 8"/>
</dbReference>